<dbReference type="Proteomes" id="UP000194546">
    <property type="component" value="Unassembled WGS sequence"/>
</dbReference>
<dbReference type="AlphaFoldDB" id="A0A242M4D7"/>
<organism evidence="1 2">
    <name type="scientific">Caballeronia sordidicola</name>
    <name type="common">Burkholderia sordidicola</name>
    <dbReference type="NCBI Taxonomy" id="196367"/>
    <lineage>
        <taxon>Bacteria</taxon>
        <taxon>Pseudomonadati</taxon>
        <taxon>Pseudomonadota</taxon>
        <taxon>Betaproteobacteria</taxon>
        <taxon>Burkholderiales</taxon>
        <taxon>Burkholderiaceae</taxon>
        <taxon>Caballeronia</taxon>
    </lineage>
</organism>
<dbReference type="EMBL" id="NBTY01000205">
    <property type="protein sequence ID" value="OTP66056.1"/>
    <property type="molecule type" value="Genomic_DNA"/>
</dbReference>
<reference evidence="1 2" key="1">
    <citation type="submission" date="2017-03" db="EMBL/GenBank/DDBJ databases">
        <title>Genome analysis of strain PAMC 26510.</title>
        <authorList>
            <person name="Oh H.-M."/>
            <person name="Yang J.-A."/>
        </authorList>
    </citation>
    <scope>NUCLEOTIDE SEQUENCE [LARGE SCALE GENOMIC DNA]</scope>
    <source>
        <strain evidence="1 2">PAMC 26510</strain>
    </source>
</reference>
<accession>A0A242M4D7</accession>
<protein>
    <submittedName>
        <fullName evidence="1">Uncharacterized protein</fullName>
    </submittedName>
</protein>
<sequence length="39" mass="4490">MAQFECWETPELLPDQSSPLENQLNLTDKLLTTILDREG</sequence>
<name>A0A242M4D7_CABSO</name>
<comment type="caution">
    <text evidence="1">The sequence shown here is derived from an EMBL/GenBank/DDBJ whole genome shotgun (WGS) entry which is preliminary data.</text>
</comment>
<evidence type="ECO:0000313" key="2">
    <source>
        <dbReference type="Proteomes" id="UP000194546"/>
    </source>
</evidence>
<gene>
    <name evidence="1" type="ORF">PAMC26510_36215</name>
</gene>
<proteinExistence type="predicted"/>
<evidence type="ECO:0000313" key="1">
    <source>
        <dbReference type="EMBL" id="OTP66056.1"/>
    </source>
</evidence>